<evidence type="ECO:0000313" key="3">
    <source>
        <dbReference type="Proteomes" id="UP001162483"/>
    </source>
</evidence>
<feature type="signal peptide" evidence="1">
    <location>
        <begin position="1"/>
        <end position="25"/>
    </location>
</feature>
<sequence>MILHFPGGKLFCLLTVLTPCRLGHTALDGCAQHSYPEQCADSKAHPPTT</sequence>
<proteinExistence type="predicted"/>
<organism evidence="2 3">
    <name type="scientific">Staurois parvus</name>
    <dbReference type="NCBI Taxonomy" id="386267"/>
    <lineage>
        <taxon>Eukaryota</taxon>
        <taxon>Metazoa</taxon>
        <taxon>Chordata</taxon>
        <taxon>Craniata</taxon>
        <taxon>Vertebrata</taxon>
        <taxon>Euteleostomi</taxon>
        <taxon>Amphibia</taxon>
        <taxon>Batrachia</taxon>
        <taxon>Anura</taxon>
        <taxon>Neobatrachia</taxon>
        <taxon>Ranoidea</taxon>
        <taxon>Ranidae</taxon>
        <taxon>Staurois</taxon>
    </lineage>
</organism>
<evidence type="ECO:0000256" key="1">
    <source>
        <dbReference type="SAM" id="SignalP"/>
    </source>
</evidence>
<evidence type="ECO:0000313" key="2">
    <source>
        <dbReference type="EMBL" id="CAI9592391.1"/>
    </source>
</evidence>
<accession>A0ABN9F5R1</accession>
<keyword evidence="3" id="KW-1185">Reference proteome</keyword>
<dbReference type="Proteomes" id="UP001162483">
    <property type="component" value="Unassembled WGS sequence"/>
</dbReference>
<gene>
    <name evidence="2" type="ORF">SPARVUS_LOCUS11360791</name>
</gene>
<name>A0ABN9F5R1_9NEOB</name>
<dbReference type="EMBL" id="CATNWA010016404">
    <property type="protein sequence ID" value="CAI9592391.1"/>
    <property type="molecule type" value="Genomic_DNA"/>
</dbReference>
<reference evidence="2" key="1">
    <citation type="submission" date="2023-05" db="EMBL/GenBank/DDBJ databases">
        <authorList>
            <person name="Stuckert A."/>
        </authorList>
    </citation>
    <scope>NUCLEOTIDE SEQUENCE</scope>
</reference>
<protein>
    <submittedName>
        <fullName evidence="2">Uncharacterized protein</fullName>
    </submittedName>
</protein>
<comment type="caution">
    <text evidence="2">The sequence shown here is derived from an EMBL/GenBank/DDBJ whole genome shotgun (WGS) entry which is preliminary data.</text>
</comment>
<keyword evidence="1" id="KW-0732">Signal</keyword>
<feature type="chain" id="PRO_5046570719" evidence="1">
    <location>
        <begin position="26"/>
        <end position="49"/>
    </location>
</feature>